<dbReference type="EMBL" id="CAFBOM010000091">
    <property type="protein sequence ID" value="CAB4984964.1"/>
    <property type="molecule type" value="Genomic_DNA"/>
</dbReference>
<proteinExistence type="predicted"/>
<dbReference type="SUPFAM" id="SSF49785">
    <property type="entry name" value="Galactose-binding domain-like"/>
    <property type="match status" value="1"/>
</dbReference>
<dbReference type="Gene3D" id="2.60.120.260">
    <property type="entry name" value="Galactose-binding domain-like"/>
    <property type="match status" value="1"/>
</dbReference>
<dbReference type="Gene3D" id="1.10.3020.10">
    <property type="entry name" value="alpha-amino acid ester hydrolase ( Helical cap domain)"/>
    <property type="match status" value="1"/>
</dbReference>
<gene>
    <name evidence="3" type="ORF">UFOPK3957_00669</name>
</gene>
<dbReference type="Pfam" id="PF08530">
    <property type="entry name" value="PepX_C"/>
    <property type="match status" value="1"/>
</dbReference>
<name>A0A6J7N4C4_9ZZZZ</name>
<dbReference type="SMART" id="SM00939">
    <property type="entry name" value="PepX_C"/>
    <property type="match status" value="1"/>
</dbReference>
<dbReference type="GO" id="GO:0008239">
    <property type="term" value="F:dipeptidyl-peptidase activity"/>
    <property type="evidence" value="ECO:0007669"/>
    <property type="project" value="InterPro"/>
</dbReference>
<feature type="domain" description="Xaa-Pro dipeptidyl-peptidase C-terminal" evidence="2">
    <location>
        <begin position="291"/>
        <end position="525"/>
    </location>
</feature>
<evidence type="ECO:0000259" key="2">
    <source>
        <dbReference type="SMART" id="SM00939"/>
    </source>
</evidence>
<dbReference type="InterPro" id="IPR029058">
    <property type="entry name" value="AB_hydrolase_fold"/>
</dbReference>
<dbReference type="AlphaFoldDB" id="A0A6J7N4C4"/>
<sequence length="536" mass="59559">MVPMRDGTRLSTDVYLTEASSAPVILVRTCYDKASWLTFLPLVAEYVNARGYALVAQDVRGKGRSEGTSAPFFSEIDDGYDTLEWVSRQNWCEGKIAMFGDSYFAYTAWAALASGHPSIGAMVSRGIATDIAREVVYRDGTFLYATNAFWAPFWLDNYLYDVVPPLDWSARPLSEVIGHWLPGRRSDFFEAVRNAPPGDPFWEQPCFSRVRDVDVSIPVLHVGGWWEDFHRGQLADWRRARAAGHARQYLLMDATDHFDAQLAPDEAPLADFRETEEGIRDYLPRYLDPALAFLDSELRHLPVPRPPAVRVEVAEAGWWEGEQWPPPGSERMRLHLASVPAAVRDADGGALTHDEPDASESVTWEHDPQDLVPSLDEVPFRDLLGTLPDESLVEARPDVLTFTSEPVDRPLDLVGPVHVCLRVSAEAPLMHIAVKLIDVFPNGRARRIADAALTQRTPSGPTTLALADVAYRVRSGHRLRLEVAASCFPRYLPVIDPETDSWNATTGPRVGYTLQSSPGEASFIDLTVASGLSYGE</sequence>
<evidence type="ECO:0000313" key="3">
    <source>
        <dbReference type="EMBL" id="CAB4984964.1"/>
    </source>
</evidence>
<dbReference type="NCBIfam" id="TIGR00976">
    <property type="entry name" value="CocE_NonD"/>
    <property type="match status" value="2"/>
</dbReference>
<dbReference type="InterPro" id="IPR000383">
    <property type="entry name" value="Xaa-Pro-like_dom"/>
</dbReference>
<protein>
    <submittedName>
        <fullName evidence="3">Unannotated protein</fullName>
    </submittedName>
</protein>
<accession>A0A6J7N4C4</accession>
<reference evidence="3" key="1">
    <citation type="submission" date="2020-05" db="EMBL/GenBank/DDBJ databases">
        <authorList>
            <person name="Chiriac C."/>
            <person name="Salcher M."/>
            <person name="Ghai R."/>
            <person name="Kavagutti S V."/>
        </authorList>
    </citation>
    <scope>NUCLEOTIDE SEQUENCE</scope>
</reference>
<dbReference type="InterPro" id="IPR008979">
    <property type="entry name" value="Galactose-bd-like_sf"/>
</dbReference>
<dbReference type="Gene3D" id="3.40.50.1820">
    <property type="entry name" value="alpha/beta hydrolase"/>
    <property type="match status" value="1"/>
</dbReference>
<organism evidence="3">
    <name type="scientific">freshwater metagenome</name>
    <dbReference type="NCBI Taxonomy" id="449393"/>
    <lineage>
        <taxon>unclassified sequences</taxon>
        <taxon>metagenomes</taxon>
        <taxon>ecological metagenomes</taxon>
    </lineage>
</organism>
<dbReference type="InterPro" id="IPR005674">
    <property type="entry name" value="CocE/Ser_esterase"/>
</dbReference>
<dbReference type="Pfam" id="PF02129">
    <property type="entry name" value="Peptidase_S15"/>
    <property type="match status" value="1"/>
</dbReference>
<evidence type="ECO:0000256" key="1">
    <source>
        <dbReference type="ARBA" id="ARBA00022801"/>
    </source>
</evidence>
<dbReference type="SUPFAM" id="SSF53474">
    <property type="entry name" value="alpha/beta-Hydrolases"/>
    <property type="match status" value="1"/>
</dbReference>
<keyword evidence="1" id="KW-0378">Hydrolase</keyword>
<dbReference type="InterPro" id="IPR013736">
    <property type="entry name" value="Xaa-Pro_dipept_C"/>
</dbReference>